<dbReference type="STRING" id="460265.Mnod_3227"/>
<dbReference type="KEGG" id="mno:Mnod_3227"/>
<dbReference type="AlphaFoldDB" id="B8IKW4"/>
<dbReference type="Proteomes" id="UP000008207">
    <property type="component" value="Chromosome"/>
</dbReference>
<protein>
    <recommendedName>
        <fullName evidence="3">Co-chaperone DjlA N-terminal domain-containing protein</fullName>
    </recommendedName>
</protein>
<evidence type="ECO:0000313" key="1">
    <source>
        <dbReference type="EMBL" id="ACL58152.1"/>
    </source>
</evidence>
<dbReference type="HOGENOM" id="CLU_3119681_0_0_5"/>
<gene>
    <name evidence="1" type="ordered locus">Mnod_3227</name>
</gene>
<accession>B8IKW4</accession>
<name>B8IKW4_METNO</name>
<dbReference type="EMBL" id="CP001349">
    <property type="protein sequence ID" value="ACL58152.1"/>
    <property type="molecule type" value="Genomic_DNA"/>
</dbReference>
<organism evidence="1 2">
    <name type="scientific">Methylobacterium nodulans (strain LMG 21967 / CNCM I-2342 / ORS 2060)</name>
    <dbReference type="NCBI Taxonomy" id="460265"/>
    <lineage>
        <taxon>Bacteria</taxon>
        <taxon>Pseudomonadati</taxon>
        <taxon>Pseudomonadota</taxon>
        <taxon>Alphaproteobacteria</taxon>
        <taxon>Hyphomicrobiales</taxon>
        <taxon>Methylobacteriaceae</taxon>
        <taxon>Methylobacterium</taxon>
    </lineage>
</organism>
<evidence type="ECO:0000313" key="2">
    <source>
        <dbReference type="Proteomes" id="UP000008207"/>
    </source>
</evidence>
<proteinExistence type="predicted"/>
<evidence type="ECO:0008006" key="3">
    <source>
        <dbReference type="Google" id="ProtNLM"/>
    </source>
</evidence>
<dbReference type="RefSeq" id="WP_015929816.1">
    <property type="nucleotide sequence ID" value="NC_011894.1"/>
</dbReference>
<sequence>MSSRPAADKERIFLIAADVADNGGIGDEEKQALLTIAQVLGVNGEKLLQG</sequence>
<reference evidence="1 2" key="1">
    <citation type="submission" date="2009-01" db="EMBL/GenBank/DDBJ databases">
        <title>Complete sequence of chromosome of Methylobacterium nodulans ORS 2060.</title>
        <authorList>
            <consortium name="US DOE Joint Genome Institute"/>
            <person name="Lucas S."/>
            <person name="Copeland A."/>
            <person name="Lapidus A."/>
            <person name="Glavina del Rio T."/>
            <person name="Dalin E."/>
            <person name="Tice H."/>
            <person name="Bruce D."/>
            <person name="Goodwin L."/>
            <person name="Pitluck S."/>
            <person name="Sims D."/>
            <person name="Brettin T."/>
            <person name="Detter J.C."/>
            <person name="Han C."/>
            <person name="Larimer F."/>
            <person name="Land M."/>
            <person name="Hauser L."/>
            <person name="Kyrpides N."/>
            <person name="Ivanova N."/>
            <person name="Marx C.J."/>
            <person name="Richardson P."/>
        </authorList>
    </citation>
    <scope>NUCLEOTIDE SEQUENCE [LARGE SCALE GENOMIC DNA]</scope>
    <source>
        <strain evidence="2">LMG 21967 / CNCM I-2342 / ORS 2060</strain>
    </source>
</reference>
<keyword evidence="2" id="KW-1185">Reference proteome</keyword>